<proteinExistence type="predicted"/>
<keyword evidence="1" id="KW-0472">Membrane</keyword>
<dbReference type="AlphaFoldDB" id="A0A915JSS0"/>
<reference evidence="3" key="1">
    <citation type="submission" date="2022-11" db="UniProtKB">
        <authorList>
            <consortium name="WormBaseParasite"/>
        </authorList>
    </citation>
    <scope>IDENTIFICATION</scope>
</reference>
<sequence length="76" mass="8646">MSDLSSDHWPEKEVPLALAEAGRRSLAYNMKSAMQVEETHLVTILFTLMLLENLICYMLSRAKVSQTKAKIFETKS</sequence>
<protein>
    <submittedName>
        <fullName evidence="3">Uncharacterized protein</fullName>
    </submittedName>
</protein>
<evidence type="ECO:0000313" key="2">
    <source>
        <dbReference type="Proteomes" id="UP000887565"/>
    </source>
</evidence>
<keyword evidence="2" id="KW-1185">Reference proteome</keyword>
<evidence type="ECO:0000256" key="1">
    <source>
        <dbReference type="SAM" id="Phobius"/>
    </source>
</evidence>
<keyword evidence="1" id="KW-1133">Transmembrane helix</keyword>
<name>A0A915JSS0_ROMCU</name>
<organism evidence="2 3">
    <name type="scientific">Romanomermis culicivorax</name>
    <name type="common">Nematode worm</name>
    <dbReference type="NCBI Taxonomy" id="13658"/>
    <lineage>
        <taxon>Eukaryota</taxon>
        <taxon>Metazoa</taxon>
        <taxon>Ecdysozoa</taxon>
        <taxon>Nematoda</taxon>
        <taxon>Enoplea</taxon>
        <taxon>Dorylaimia</taxon>
        <taxon>Mermithida</taxon>
        <taxon>Mermithoidea</taxon>
        <taxon>Mermithidae</taxon>
        <taxon>Romanomermis</taxon>
    </lineage>
</organism>
<accession>A0A915JSS0</accession>
<dbReference type="WBParaSite" id="nRc.2.0.1.t29158-RA">
    <property type="protein sequence ID" value="nRc.2.0.1.t29158-RA"/>
    <property type="gene ID" value="nRc.2.0.1.g29158"/>
</dbReference>
<feature type="transmembrane region" description="Helical" evidence="1">
    <location>
        <begin position="40"/>
        <end position="60"/>
    </location>
</feature>
<keyword evidence="1" id="KW-0812">Transmembrane</keyword>
<dbReference type="Proteomes" id="UP000887565">
    <property type="component" value="Unplaced"/>
</dbReference>
<evidence type="ECO:0000313" key="3">
    <source>
        <dbReference type="WBParaSite" id="nRc.2.0.1.t29158-RA"/>
    </source>
</evidence>